<dbReference type="PANTHER" id="PTHR24058:SF28">
    <property type="entry name" value="SERINE_THREONINE-PROTEIN KINASE MINIBRAIN"/>
    <property type="match status" value="1"/>
</dbReference>
<dbReference type="Pfam" id="PF00069">
    <property type="entry name" value="Pkinase"/>
    <property type="match status" value="1"/>
</dbReference>
<dbReference type="OrthoDB" id="5979581at2759"/>
<dbReference type="PROSITE" id="PS00107">
    <property type="entry name" value="PROTEIN_KINASE_ATP"/>
    <property type="match status" value="1"/>
</dbReference>
<dbReference type="Gene3D" id="1.10.510.10">
    <property type="entry name" value="Transferase(Phosphotransferase) domain 1"/>
    <property type="match status" value="1"/>
</dbReference>
<dbReference type="EMBL" id="ML987190">
    <property type="protein sequence ID" value="KAF2254416.1"/>
    <property type="molecule type" value="Genomic_DNA"/>
</dbReference>
<evidence type="ECO:0000259" key="7">
    <source>
        <dbReference type="PROSITE" id="PS50011"/>
    </source>
</evidence>
<keyword evidence="4 8" id="KW-0418">Kinase</keyword>
<evidence type="ECO:0000256" key="5">
    <source>
        <dbReference type="ARBA" id="ARBA00022840"/>
    </source>
</evidence>
<organism evidence="8 9">
    <name type="scientific">Trematosphaeria pertusa</name>
    <dbReference type="NCBI Taxonomy" id="390896"/>
    <lineage>
        <taxon>Eukaryota</taxon>
        <taxon>Fungi</taxon>
        <taxon>Dikarya</taxon>
        <taxon>Ascomycota</taxon>
        <taxon>Pezizomycotina</taxon>
        <taxon>Dothideomycetes</taxon>
        <taxon>Pleosporomycetidae</taxon>
        <taxon>Pleosporales</taxon>
        <taxon>Massarineae</taxon>
        <taxon>Trematosphaeriaceae</taxon>
        <taxon>Trematosphaeria</taxon>
    </lineage>
</organism>
<evidence type="ECO:0000256" key="4">
    <source>
        <dbReference type="ARBA" id="ARBA00022777"/>
    </source>
</evidence>
<dbReference type="InterPro" id="IPR000719">
    <property type="entry name" value="Prot_kinase_dom"/>
</dbReference>
<keyword evidence="2" id="KW-0808">Transferase</keyword>
<proteinExistence type="predicted"/>
<reference evidence="8" key="1">
    <citation type="journal article" date="2020" name="Stud. Mycol.">
        <title>101 Dothideomycetes genomes: a test case for predicting lifestyles and emergence of pathogens.</title>
        <authorList>
            <person name="Haridas S."/>
            <person name="Albert R."/>
            <person name="Binder M."/>
            <person name="Bloem J."/>
            <person name="Labutti K."/>
            <person name="Salamov A."/>
            <person name="Andreopoulos B."/>
            <person name="Baker S."/>
            <person name="Barry K."/>
            <person name="Bills G."/>
            <person name="Bluhm B."/>
            <person name="Cannon C."/>
            <person name="Castanera R."/>
            <person name="Culley D."/>
            <person name="Daum C."/>
            <person name="Ezra D."/>
            <person name="Gonzalez J."/>
            <person name="Henrissat B."/>
            <person name="Kuo A."/>
            <person name="Liang C."/>
            <person name="Lipzen A."/>
            <person name="Lutzoni F."/>
            <person name="Magnuson J."/>
            <person name="Mondo S."/>
            <person name="Nolan M."/>
            <person name="Ohm R."/>
            <person name="Pangilinan J."/>
            <person name="Park H.-J."/>
            <person name="Ramirez L."/>
            <person name="Alfaro M."/>
            <person name="Sun H."/>
            <person name="Tritt A."/>
            <person name="Yoshinaga Y."/>
            <person name="Zwiers L.-H."/>
            <person name="Turgeon B."/>
            <person name="Goodwin S."/>
            <person name="Spatafora J."/>
            <person name="Crous P."/>
            <person name="Grigoriev I."/>
        </authorList>
    </citation>
    <scope>NUCLEOTIDE SEQUENCE</scope>
    <source>
        <strain evidence="8">CBS 122368</strain>
    </source>
</reference>
<dbReference type="InterPro" id="IPR050494">
    <property type="entry name" value="Ser_Thr_dual-spec_kinase"/>
</dbReference>
<dbReference type="InterPro" id="IPR017441">
    <property type="entry name" value="Protein_kinase_ATP_BS"/>
</dbReference>
<protein>
    <submittedName>
        <fullName evidence="8">Kinase-like protein</fullName>
    </submittedName>
</protein>
<keyword evidence="5 6" id="KW-0067">ATP-binding</keyword>
<dbReference type="Gene3D" id="3.30.200.20">
    <property type="entry name" value="Phosphorylase Kinase, domain 1"/>
    <property type="match status" value="1"/>
</dbReference>
<feature type="binding site" evidence="6">
    <location>
        <position position="77"/>
    </location>
    <ligand>
        <name>ATP</name>
        <dbReference type="ChEBI" id="CHEBI:30616"/>
    </ligand>
</feature>
<dbReference type="Proteomes" id="UP000800094">
    <property type="component" value="Unassembled WGS sequence"/>
</dbReference>
<evidence type="ECO:0000256" key="1">
    <source>
        <dbReference type="ARBA" id="ARBA00022527"/>
    </source>
</evidence>
<dbReference type="GO" id="GO:0004674">
    <property type="term" value="F:protein serine/threonine kinase activity"/>
    <property type="evidence" value="ECO:0007669"/>
    <property type="project" value="UniProtKB-KW"/>
</dbReference>
<sequence length="363" mass="40778">MADYGYFVNLDDETEVEDLEENAEEMIHYYQRPFYYPIRIGMVLARRYRIEHKLGHGGFSTVWMAHDTVRNQDVALKVPTLTSNTVDNEFAIHNEIRHRVKDSSKLLLSHDSFSVSCSDRRHTVLVFPLRGPSLNSSFASMSMARRMSAAKQVLQALKCLHDADIVHRDLNDKNILCGIVPLDAYDTKTKYQYLGRPKKDLLAPPTGAAELVRPAVFPATLLSGSVYLADFGIAIRAGTSVNYKPQSPSGWCAPERLHNTDPSAASDMWSYMCIFAKLYLGHLPCYYHQPGSNGASWYDPRTQPENTLEAMIARSRPDVTSNEAAHVLSFMLEGFRYDPQKRITAAQLLSNASFQAVMGLYGA</sequence>
<keyword evidence="1" id="KW-0723">Serine/threonine-protein kinase</keyword>
<name>A0A6A6IVL3_9PLEO</name>
<dbReference type="AlphaFoldDB" id="A0A6A6IVL3"/>
<keyword evidence="9" id="KW-1185">Reference proteome</keyword>
<evidence type="ECO:0000313" key="9">
    <source>
        <dbReference type="Proteomes" id="UP000800094"/>
    </source>
</evidence>
<dbReference type="RefSeq" id="XP_033689420.1">
    <property type="nucleotide sequence ID" value="XM_033834550.1"/>
</dbReference>
<dbReference type="PANTHER" id="PTHR24058">
    <property type="entry name" value="DUAL SPECIFICITY PROTEIN KINASE"/>
    <property type="match status" value="1"/>
</dbReference>
<evidence type="ECO:0000256" key="6">
    <source>
        <dbReference type="PROSITE-ProRule" id="PRU10141"/>
    </source>
</evidence>
<dbReference type="GO" id="GO:0005524">
    <property type="term" value="F:ATP binding"/>
    <property type="evidence" value="ECO:0007669"/>
    <property type="project" value="UniProtKB-UniRule"/>
</dbReference>
<dbReference type="InterPro" id="IPR011009">
    <property type="entry name" value="Kinase-like_dom_sf"/>
</dbReference>
<keyword evidence="3 6" id="KW-0547">Nucleotide-binding</keyword>
<feature type="domain" description="Protein kinase" evidence="7">
    <location>
        <begin position="48"/>
        <end position="354"/>
    </location>
</feature>
<accession>A0A6A6IVL3</accession>
<gene>
    <name evidence="8" type="ORF">BU26DRAFT_583016</name>
</gene>
<dbReference type="GeneID" id="54587880"/>
<dbReference type="SUPFAM" id="SSF56112">
    <property type="entry name" value="Protein kinase-like (PK-like)"/>
    <property type="match status" value="1"/>
</dbReference>
<dbReference type="PROSITE" id="PS50011">
    <property type="entry name" value="PROTEIN_KINASE_DOM"/>
    <property type="match status" value="1"/>
</dbReference>
<evidence type="ECO:0000313" key="8">
    <source>
        <dbReference type="EMBL" id="KAF2254416.1"/>
    </source>
</evidence>
<evidence type="ECO:0000256" key="2">
    <source>
        <dbReference type="ARBA" id="ARBA00022679"/>
    </source>
</evidence>
<evidence type="ECO:0000256" key="3">
    <source>
        <dbReference type="ARBA" id="ARBA00022741"/>
    </source>
</evidence>